<organism evidence="2 3">
    <name type="scientific">Qipengyuania flava</name>
    <dbReference type="NCBI Taxonomy" id="192812"/>
    <lineage>
        <taxon>Bacteria</taxon>
        <taxon>Pseudomonadati</taxon>
        <taxon>Pseudomonadota</taxon>
        <taxon>Alphaproteobacteria</taxon>
        <taxon>Sphingomonadales</taxon>
        <taxon>Erythrobacteraceae</taxon>
        <taxon>Qipengyuania</taxon>
    </lineage>
</organism>
<evidence type="ECO:0000313" key="3">
    <source>
        <dbReference type="Proteomes" id="UP000290057"/>
    </source>
</evidence>
<reference evidence="2 3" key="1">
    <citation type="submission" date="2019-01" db="EMBL/GenBank/DDBJ databases">
        <title>Complete genome sequence of Erythrobacter flavus KJ5.</title>
        <authorList>
            <person name="Kanesaki Y."/>
            <person name="Brotosudarmo T."/>
            <person name="Moriuchi R."/>
            <person name="Awai K."/>
        </authorList>
    </citation>
    <scope>NUCLEOTIDE SEQUENCE [LARGE SCALE GENOMIC DNA]</scope>
    <source>
        <strain evidence="2 3">KJ5</strain>
    </source>
</reference>
<gene>
    <name evidence="2" type="ORF">EKJ_00020</name>
</gene>
<name>A0A3T1CDU9_9SPHN</name>
<keyword evidence="1" id="KW-1133">Transmembrane helix</keyword>
<proteinExistence type="predicted"/>
<dbReference type="EMBL" id="AP019389">
    <property type="protein sequence ID" value="BBI19155.1"/>
    <property type="molecule type" value="Genomic_DNA"/>
</dbReference>
<dbReference type="Pfam" id="PF06170">
    <property type="entry name" value="DUF983"/>
    <property type="match status" value="1"/>
</dbReference>
<dbReference type="AlphaFoldDB" id="A0A3T1CDU9"/>
<evidence type="ECO:0008006" key="4">
    <source>
        <dbReference type="Google" id="ProtNLM"/>
    </source>
</evidence>
<keyword evidence="1" id="KW-0472">Membrane</keyword>
<evidence type="ECO:0000313" key="2">
    <source>
        <dbReference type="EMBL" id="BBI19155.1"/>
    </source>
</evidence>
<protein>
    <recommendedName>
        <fullName evidence="4">DUF983 domain-containing protein</fullName>
    </recommendedName>
</protein>
<dbReference type="Proteomes" id="UP000290057">
    <property type="component" value="Chromosome"/>
</dbReference>
<feature type="transmembrane region" description="Helical" evidence="1">
    <location>
        <begin position="89"/>
        <end position="112"/>
    </location>
</feature>
<evidence type="ECO:0000256" key="1">
    <source>
        <dbReference type="SAM" id="Phobius"/>
    </source>
</evidence>
<keyword evidence="3" id="KW-1185">Reference proteome</keyword>
<keyword evidence="1" id="KW-0812">Transmembrane</keyword>
<sequence length="144" mass="15683">MSLEAPKALRADVALPRSFGAALLRGVRCRCPRCGDASLFRKWLKPHDTCPACALDISGQRADDFPAYVSIFVTGHLLAPILIMLGSDFALSTFAILAITLPLAVVFMLATLQPAKGGVIALQWWHGMHGFRRERHPESDEDAA</sequence>
<feature type="transmembrane region" description="Helical" evidence="1">
    <location>
        <begin position="65"/>
        <end position="83"/>
    </location>
</feature>
<accession>A0A3T1CDU9</accession>
<dbReference type="RefSeq" id="WP_130585473.1">
    <property type="nucleotide sequence ID" value="NZ_AP019389.1"/>
</dbReference>
<dbReference type="InterPro" id="IPR009325">
    <property type="entry name" value="DUF983"/>
</dbReference>